<dbReference type="InterPro" id="IPR029058">
    <property type="entry name" value="AB_hydrolase_fold"/>
</dbReference>
<organism evidence="5 6">
    <name type="scientific">Aureococcus anophagefferens</name>
    <name type="common">Harmful bloom alga</name>
    <dbReference type="NCBI Taxonomy" id="44056"/>
    <lineage>
        <taxon>Eukaryota</taxon>
        <taxon>Sar</taxon>
        <taxon>Stramenopiles</taxon>
        <taxon>Ochrophyta</taxon>
        <taxon>Pelagophyceae</taxon>
        <taxon>Pelagomonadales</taxon>
        <taxon>Pelagomonadaceae</taxon>
        <taxon>Aureococcus</taxon>
    </lineage>
</organism>
<sequence>MRPVATRAAAAAVLLAASARAVTYETLSLGSCVANVNLIIPSNPTSLIVAFHGSGDDADGLEQLLMTGILLDEEDFSDDEREDIYAREEAEALLEARGVMLAVANGHESECWIFGEGRFWYATSTCCSCFHAGVCDQDDDRMQLDSDYARFLAIRLYQTYDTLDPRRLFVYGFSNGGVLAQRVACDHADLFAGVWSQAGALVAGAGDYTDLADNAYCSPSSPIHVVNEHAVGDSAIPYDGGSVSALVESLTDWCGVDAPDDYEGNAVGALATFSAWANHNCDDASLPAGGDAMDAGAWDAYNADYDDEGEDEDEAEDVLAADAADAPDTTLVEATGCVAGGSATLAMVDRCAEFNHWFGWS</sequence>
<accession>A0ABR1FZ90</accession>
<dbReference type="Pfam" id="PF00326">
    <property type="entry name" value="Peptidase_S9"/>
    <property type="match status" value="1"/>
</dbReference>
<dbReference type="InterPro" id="IPR001375">
    <property type="entry name" value="Peptidase_S9_cat"/>
</dbReference>
<evidence type="ECO:0000313" key="6">
    <source>
        <dbReference type="Proteomes" id="UP001363151"/>
    </source>
</evidence>
<proteinExistence type="predicted"/>
<dbReference type="InterPro" id="IPR050955">
    <property type="entry name" value="Plant_Biomass_Hydrol_Est"/>
</dbReference>
<gene>
    <name evidence="5" type="ORF">SO694_00059269</name>
</gene>
<feature type="signal peptide" evidence="3">
    <location>
        <begin position="1"/>
        <end position="21"/>
    </location>
</feature>
<dbReference type="PANTHER" id="PTHR43037:SF5">
    <property type="entry name" value="FERULOYL ESTERASE"/>
    <property type="match status" value="1"/>
</dbReference>
<dbReference type="SUPFAM" id="SSF53474">
    <property type="entry name" value="alpha/beta-Hydrolases"/>
    <property type="match status" value="1"/>
</dbReference>
<feature type="domain" description="Peptidase S9 prolyl oligopeptidase catalytic" evidence="4">
    <location>
        <begin position="158"/>
        <end position="201"/>
    </location>
</feature>
<dbReference type="Proteomes" id="UP001363151">
    <property type="component" value="Unassembled WGS sequence"/>
</dbReference>
<protein>
    <recommendedName>
        <fullName evidence="4">Peptidase S9 prolyl oligopeptidase catalytic domain-containing protein</fullName>
    </recommendedName>
</protein>
<feature type="chain" id="PRO_5045562501" description="Peptidase S9 prolyl oligopeptidase catalytic domain-containing protein" evidence="3">
    <location>
        <begin position="22"/>
        <end position="361"/>
    </location>
</feature>
<keyword evidence="2" id="KW-0378">Hydrolase</keyword>
<dbReference type="PANTHER" id="PTHR43037">
    <property type="entry name" value="UNNAMED PRODUCT-RELATED"/>
    <property type="match status" value="1"/>
</dbReference>
<dbReference type="Gene3D" id="3.40.50.1820">
    <property type="entry name" value="alpha/beta hydrolase"/>
    <property type="match status" value="1"/>
</dbReference>
<evidence type="ECO:0000259" key="4">
    <source>
        <dbReference type="Pfam" id="PF00326"/>
    </source>
</evidence>
<name>A0ABR1FZ90_AURAN</name>
<keyword evidence="1 3" id="KW-0732">Signal</keyword>
<evidence type="ECO:0000256" key="3">
    <source>
        <dbReference type="SAM" id="SignalP"/>
    </source>
</evidence>
<comment type="caution">
    <text evidence="5">The sequence shown here is derived from an EMBL/GenBank/DDBJ whole genome shotgun (WGS) entry which is preliminary data.</text>
</comment>
<evidence type="ECO:0000256" key="2">
    <source>
        <dbReference type="ARBA" id="ARBA00022801"/>
    </source>
</evidence>
<evidence type="ECO:0000313" key="5">
    <source>
        <dbReference type="EMBL" id="KAK7241435.1"/>
    </source>
</evidence>
<dbReference type="EMBL" id="JBBJCI010000202">
    <property type="protein sequence ID" value="KAK7241435.1"/>
    <property type="molecule type" value="Genomic_DNA"/>
</dbReference>
<keyword evidence="6" id="KW-1185">Reference proteome</keyword>
<reference evidence="5 6" key="1">
    <citation type="submission" date="2024-03" db="EMBL/GenBank/DDBJ databases">
        <title>Aureococcus anophagefferens CCMP1851 and Kratosvirus quantuckense: Draft genome of a second virus-susceptible host strain in the model system.</title>
        <authorList>
            <person name="Chase E."/>
            <person name="Truchon A.R."/>
            <person name="Schepens W."/>
            <person name="Wilhelm S.W."/>
        </authorList>
    </citation>
    <scope>NUCLEOTIDE SEQUENCE [LARGE SCALE GENOMIC DNA]</scope>
    <source>
        <strain evidence="5 6">CCMP1851</strain>
    </source>
</reference>
<evidence type="ECO:0000256" key="1">
    <source>
        <dbReference type="ARBA" id="ARBA00022729"/>
    </source>
</evidence>